<organism evidence="3 4">
    <name type="scientific">Paenibacillus alginolyticus</name>
    <dbReference type="NCBI Taxonomy" id="59839"/>
    <lineage>
        <taxon>Bacteria</taxon>
        <taxon>Bacillati</taxon>
        <taxon>Bacillota</taxon>
        <taxon>Bacilli</taxon>
        <taxon>Bacillales</taxon>
        <taxon>Paenibacillaceae</taxon>
        <taxon>Paenibacillus</taxon>
    </lineage>
</organism>
<comment type="caution">
    <text evidence="3">The sequence shown here is derived from an EMBL/GenBank/DDBJ whole genome shotgun (WGS) entry which is preliminary data.</text>
</comment>
<keyword evidence="1" id="KW-0472">Membrane</keyword>
<evidence type="ECO:0000256" key="1">
    <source>
        <dbReference type="SAM" id="Phobius"/>
    </source>
</evidence>
<name>A0ABT4GLC9_9BACL</name>
<dbReference type="InterPro" id="IPR029062">
    <property type="entry name" value="Class_I_gatase-like"/>
</dbReference>
<dbReference type="CDD" id="cd03139">
    <property type="entry name" value="GATase1_PfpI_2"/>
    <property type="match status" value="1"/>
</dbReference>
<accession>A0ABT4GLC9</accession>
<evidence type="ECO:0000313" key="3">
    <source>
        <dbReference type="EMBL" id="MCY9697010.1"/>
    </source>
</evidence>
<dbReference type="Pfam" id="PF01965">
    <property type="entry name" value="DJ-1_PfpI"/>
    <property type="match status" value="1"/>
</dbReference>
<evidence type="ECO:0000259" key="2">
    <source>
        <dbReference type="Pfam" id="PF01965"/>
    </source>
</evidence>
<feature type="domain" description="DJ-1/PfpI" evidence="2">
    <location>
        <begin position="58"/>
        <end position="225"/>
    </location>
</feature>
<gene>
    <name evidence="3" type="ORF">M5X19_29695</name>
</gene>
<dbReference type="RefSeq" id="WP_268617927.1">
    <property type="nucleotide sequence ID" value="NZ_JAMDMX010000122.1"/>
</dbReference>
<proteinExistence type="predicted"/>
<feature type="transmembrane region" description="Helical" evidence="1">
    <location>
        <begin position="421"/>
        <end position="439"/>
    </location>
</feature>
<dbReference type="PANTHER" id="PTHR43130">
    <property type="entry name" value="ARAC-FAMILY TRANSCRIPTIONAL REGULATOR"/>
    <property type="match status" value="1"/>
</dbReference>
<dbReference type="SUPFAM" id="SSF52317">
    <property type="entry name" value="Class I glutamine amidotransferase-like"/>
    <property type="match status" value="1"/>
</dbReference>
<protein>
    <submittedName>
        <fullName evidence="3">DJ-1/PfpI family protein</fullName>
    </submittedName>
</protein>
<sequence>MRLVLRIVIYVCIFVVFVGGVGAIGYSRTMQSEMSGIDKPSPLLQEVKIPEYDPRKPTVAVILGDSVTEVIDFLVPYEMFSLTGAYNVFAVASDRHIKSLTGGLDLLPHYSFKEMDDLLGKSPDIIVIPNIPIMEDKKVHTVQDWIIKNSGNKPILLSICNGAETLAETGLLNGKSAATHWGDMNRLEKKYPEVHWQRDQRYVPDGNIVSSAGVTSGIDAVLYVISQQLGEAVAVKIAEEMNYPTYQFVHNPKMEPFSIEPKDAAYILNFAYQWNKKQAGVLLYNGIEETALGSIFDSYSASGTTKTMTISSSEQPVVIKYHLNLQARYQMYNAPRLDKMIIAGTQAKTLAAETVNQWKQLGKNTELLFIHSDSPKRFVMEAPLEDLSKQEDVLTAHFAAKRLEYRANHLSLDGKPFSLDAFGIPLLIGALSVGVTFYIDRRFIRKKRMTKSK</sequence>
<keyword evidence="4" id="KW-1185">Reference proteome</keyword>
<dbReference type="Proteomes" id="UP001527099">
    <property type="component" value="Unassembled WGS sequence"/>
</dbReference>
<dbReference type="InterPro" id="IPR002818">
    <property type="entry name" value="DJ-1/PfpI"/>
</dbReference>
<keyword evidence="1" id="KW-0812">Transmembrane</keyword>
<dbReference type="PANTHER" id="PTHR43130:SF3">
    <property type="entry name" value="HTH-TYPE TRANSCRIPTIONAL REGULATOR RV1931C"/>
    <property type="match status" value="1"/>
</dbReference>
<dbReference type="Gene3D" id="3.40.50.880">
    <property type="match status" value="1"/>
</dbReference>
<evidence type="ECO:0000313" key="4">
    <source>
        <dbReference type="Proteomes" id="UP001527099"/>
    </source>
</evidence>
<dbReference type="EMBL" id="JAMDMX010000122">
    <property type="protein sequence ID" value="MCY9697010.1"/>
    <property type="molecule type" value="Genomic_DNA"/>
</dbReference>
<reference evidence="3 4" key="1">
    <citation type="submission" date="2022-05" db="EMBL/GenBank/DDBJ databases">
        <title>Genome Sequencing of Bee-Associated Microbes.</title>
        <authorList>
            <person name="Dunlap C."/>
        </authorList>
    </citation>
    <scope>NUCLEOTIDE SEQUENCE [LARGE SCALE GENOMIC DNA]</scope>
    <source>
        <strain evidence="3 4">NRRL B-14421</strain>
    </source>
</reference>
<feature type="transmembrane region" description="Helical" evidence="1">
    <location>
        <begin position="7"/>
        <end position="26"/>
    </location>
</feature>
<dbReference type="InterPro" id="IPR052158">
    <property type="entry name" value="INH-QAR"/>
</dbReference>
<keyword evidence="1" id="KW-1133">Transmembrane helix</keyword>